<protein>
    <submittedName>
        <fullName evidence="1">Uncharacterized protein</fullName>
    </submittedName>
</protein>
<name>A0A6A6SZV1_9PLEO</name>
<evidence type="ECO:0000313" key="1">
    <source>
        <dbReference type="EMBL" id="KAF2653226.1"/>
    </source>
</evidence>
<gene>
    <name evidence="1" type="ORF">K491DRAFT_524333</name>
</gene>
<reference evidence="1" key="1">
    <citation type="journal article" date="2020" name="Stud. Mycol.">
        <title>101 Dothideomycetes genomes: a test case for predicting lifestyles and emergence of pathogens.</title>
        <authorList>
            <person name="Haridas S."/>
            <person name="Albert R."/>
            <person name="Binder M."/>
            <person name="Bloem J."/>
            <person name="Labutti K."/>
            <person name="Salamov A."/>
            <person name="Andreopoulos B."/>
            <person name="Baker S."/>
            <person name="Barry K."/>
            <person name="Bills G."/>
            <person name="Bluhm B."/>
            <person name="Cannon C."/>
            <person name="Castanera R."/>
            <person name="Culley D."/>
            <person name="Daum C."/>
            <person name="Ezra D."/>
            <person name="Gonzalez J."/>
            <person name="Henrissat B."/>
            <person name="Kuo A."/>
            <person name="Liang C."/>
            <person name="Lipzen A."/>
            <person name="Lutzoni F."/>
            <person name="Magnuson J."/>
            <person name="Mondo S."/>
            <person name="Nolan M."/>
            <person name="Ohm R."/>
            <person name="Pangilinan J."/>
            <person name="Park H.-J."/>
            <person name="Ramirez L."/>
            <person name="Alfaro M."/>
            <person name="Sun H."/>
            <person name="Tritt A."/>
            <person name="Yoshinaga Y."/>
            <person name="Zwiers L.-H."/>
            <person name="Turgeon B."/>
            <person name="Goodwin S."/>
            <person name="Spatafora J."/>
            <person name="Crous P."/>
            <person name="Grigoriev I."/>
        </authorList>
    </citation>
    <scope>NUCLEOTIDE SEQUENCE</scope>
    <source>
        <strain evidence="1">CBS 122681</strain>
    </source>
</reference>
<sequence>MKKKGGGARCCSFAKSVMGLEARDGTRQNVLRAWTPGAARSKALRAAPSASASAQQCGAFDDTSPLAALAINEVVVLDAGYDSSWDAFLLFFSPTLTATLQRGPRLSPRAPAAGVVWSRLTGCRPGLGDALGCPQSRNLKLPRARRLSRSPASLTWTGELCPPTDPDWPPRCYTWAPVHSFVFYRAGWRRVSPGTRSPTGL</sequence>
<dbReference type="Proteomes" id="UP000799324">
    <property type="component" value="Unassembled WGS sequence"/>
</dbReference>
<proteinExistence type="predicted"/>
<dbReference type="EMBL" id="MU004385">
    <property type="protein sequence ID" value="KAF2653226.1"/>
    <property type="molecule type" value="Genomic_DNA"/>
</dbReference>
<keyword evidence="2" id="KW-1185">Reference proteome</keyword>
<dbReference type="AlphaFoldDB" id="A0A6A6SZV1"/>
<organism evidence="1 2">
    <name type="scientific">Lophiostoma macrostomum CBS 122681</name>
    <dbReference type="NCBI Taxonomy" id="1314788"/>
    <lineage>
        <taxon>Eukaryota</taxon>
        <taxon>Fungi</taxon>
        <taxon>Dikarya</taxon>
        <taxon>Ascomycota</taxon>
        <taxon>Pezizomycotina</taxon>
        <taxon>Dothideomycetes</taxon>
        <taxon>Pleosporomycetidae</taxon>
        <taxon>Pleosporales</taxon>
        <taxon>Lophiostomataceae</taxon>
        <taxon>Lophiostoma</taxon>
    </lineage>
</organism>
<evidence type="ECO:0000313" key="2">
    <source>
        <dbReference type="Proteomes" id="UP000799324"/>
    </source>
</evidence>
<accession>A0A6A6SZV1</accession>